<proteinExistence type="predicted"/>
<reference evidence="1 2" key="1">
    <citation type="submission" date="2024-08" db="EMBL/GenBank/DDBJ databases">
        <title>Insights into the chromosomal genome structure of Flemingia macrophylla.</title>
        <authorList>
            <person name="Ding Y."/>
            <person name="Zhao Y."/>
            <person name="Bi W."/>
            <person name="Wu M."/>
            <person name="Zhao G."/>
            <person name="Gong Y."/>
            <person name="Li W."/>
            <person name="Zhang P."/>
        </authorList>
    </citation>
    <scope>NUCLEOTIDE SEQUENCE [LARGE SCALE GENOMIC DNA]</scope>
    <source>
        <strain evidence="1">DYQJB</strain>
        <tissue evidence="1">Leaf</tissue>
    </source>
</reference>
<dbReference type="AlphaFoldDB" id="A0ABD1LQW8"/>
<dbReference type="Proteomes" id="UP001603857">
    <property type="component" value="Unassembled WGS sequence"/>
</dbReference>
<evidence type="ECO:0000313" key="2">
    <source>
        <dbReference type="Proteomes" id="UP001603857"/>
    </source>
</evidence>
<name>A0ABD1LQW8_9FABA</name>
<sequence>MNTHFVSMMVLSPGRGTNFHTSFFWNWFNSSCIASTQLASFNASSIDLGSICESKAACSGTLKELLVLTLSFTSPITCSSG</sequence>
<comment type="caution">
    <text evidence="1">The sequence shown here is derived from an EMBL/GenBank/DDBJ whole genome shotgun (WGS) entry which is preliminary data.</text>
</comment>
<accession>A0ABD1LQW8</accession>
<organism evidence="1 2">
    <name type="scientific">Flemingia macrophylla</name>
    <dbReference type="NCBI Taxonomy" id="520843"/>
    <lineage>
        <taxon>Eukaryota</taxon>
        <taxon>Viridiplantae</taxon>
        <taxon>Streptophyta</taxon>
        <taxon>Embryophyta</taxon>
        <taxon>Tracheophyta</taxon>
        <taxon>Spermatophyta</taxon>
        <taxon>Magnoliopsida</taxon>
        <taxon>eudicotyledons</taxon>
        <taxon>Gunneridae</taxon>
        <taxon>Pentapetalae</taxon>
        <taxon>rosids</taxon>
        <taxon>fabids</taxon>
        <taxon>Fabales</taxon>
        <taxon>Fabaceae</taxon>
        <taxon>Papilionoideae</taxon>
        <taxon>50 kb inversion clade</taxon>
        <taxon>NPAAA clade</taxon>
        <taxon>indigoferoid/millettioid clade</taxon>
        <taxon>Phaseoleae</taxon>
        <taxon>Flemingia</taxon>
    </lineage>
</organism>
<dbReference type="EMBL" id="JBGMDY010000008">
    <property type="protein sequence ID" value="KAL2325921.1"/>
    <property type="molecule type" value="Genomic_DNA"/>
</dbReference>
<gene>
    <name evidence="1" type="ORF">Fmac_024979</name>
</gene>
<keyword evidence="2" id="KW-1185">Reference proteome</keyword>
<protein>
    <submittedName>
        <fullName evidence="1">Uncharacterized protein</fullName>
    </submittedName>
</protein>
<evidence type="ECO:0000313" key="1">
    <source>
        <dbReference type="EMBL" id="KAL2325921.1"/>
    </source>
</evidence>